<protein>
    <recommendedName>
        <fullName evidence="3 7">6,7-dimethyl-8-ribityllumazine synthase</fullName>
        <shortName evidence="7">DMRL synthase</shortName>
        <shortName evidence="7">LS</shortName>
        <shortName evidence="7">Lumazine synthase</shortName>
        <ecNumber evidence="3 7">2.5.1.78</ecNumber>
    </recommendedName>
</protein>
<evidence type="ECO:0000256" key="2">
    <source>
        <dbReference type="ARBA" id="ARBA00007424"/>
    </source>
</evidence>
<dbReference type="GO" id="GO:0009231">
    <property type="term" value="P:riboflavin biosynthetic process"/>
    <property type="evidence" value="ECO:0007669"/>
    <property type="project" value="UniProtKB-UniRule"/>
</dbReference>
<dbReference type="CDD" id="cd09209">
    <property type="entry name" value="Lumazine_synthase-I"/>
    <property type="match status" value="1"/>
</dbReference>
<gene>
    <name evidence="7" type="primary">ribH</name>
    <name evidence="8" type="ORF">BN8_06102</name>
</gene>
<comment type="catalytic activity">
    <reaction evidence="6 7">
        <text>(2S)-2-hydroxy-3-oxobutyl phosphate + 5-amino-6-(D-ribitylamino)uracil = 6,7-dimethyl-8-(1-D-ribityl)lumazine + phosphate + 2 H2O + H(+)</text>
        <dbReference type="Rhea" id="RHEA:26152"/>
        <dbReference type="ChEBI" id="CHEBI:15377"/>
        <dbReference type="ChEBI" id="CHEBI:15378"/>
        <dbReference type="ChEBI" id="CHEBI:15934"/>
        <dbReference type="ChEBI" id="CHEBI:43474"/>
        <dbReference type="ChEBI" id="CHEBI:58201"/>
        <dbReference type="ChEBI" id="CHEBI:58830"/>
        <dbReference type="EC" id="2.5.1.78"/>
    </reaction>
</comment>
<evidence type="ECO:0000256" key="6">
    <source>
        <dbReference type="ARBA" id="ARBA00048785"/>
    </source>
</evidence>
<keyword evidence="5 7" id="KW-0808">Transferase</keyword>
<dbReference type="InterPro" id="IPR036467">
    <property type="entry name" value="LS/RS_sf"/>
</dbReference>
<dbReference type="EC" id="2.5.1.78" evidence="3 7"/>
<dbReference type="InterPro" id="IPR002180">
    <property type="entry name" value="LS/RS"/>
</dbReference>
<reference evidence="8 9" key="1">
    <citation type="journal article" date="2012" name="J. Bacteriol.">
        <title>Genome Sequence of the Filamentous Bacterium Fibrisoma limi BUZ 3T.</title>
        <authorList>
            <person name="Filippini M."/>
            <person name="Qi W."/>
            <person name="Jaenicke S."/>
            <person name="Goesmann A."/>
            <person name="Smits T.H."/>
            <person name="Bagheri H.C."/>
        </authorList>
    </citation>
    <scope>NUCLEOTIDE SEQUENCE [LARGE SCALE GENOMIC DNA]</scope>
    <source>
        <strain evidence="9">BUZ 3T</strain>
    </source>
</reference>
<dbReference type="RefSeq" id="WP_009285284.1">
    <property type="nucleotide sequence ID" value="NZ_CAIT01000009.1"/>
</dbReference>
<evidence type="ECO:0000256" key="3">
    <source>
        <dbReference type="ARBA" id="ARBA00012664"/>
    </source>
</evidence>
<comment type="caution">
    <text evidence="8">The sequence shown here is derived from an EMBL/GenBank/DDBJ whole genome shotgun (WGS) entry which is preliminary data.</text>
</comment>
<dbReference type="InterPro" id="IPR034964">
    <property type="entry name" value="LS"/>
</dbReference>
<dbReference type="PANTHER" id="PTHR21058:SF0">
    <property type="entry name" value="6,7-DIMETHYL-8-RIBITYLLUMAZINE SYNTHASE"/>
    <property type="match status" value="1"/>
</dbReference>
<comment type="pathway">
    <text evidence="1 7">Cofactor biosynthesis; riboflavin biosynthesis; riboflavin from 2-hydroxy-3-oxobutyl phosphate and 5-amino-6-(D-ribitylamino)uracil: step 1/2.</text>
</comment>
<evidence type="ECO:0000313" key="8">
    <source>
        <dbReference type="EMBL" id="CCH56719.1"/>
    </source>
</evidence>
<evidence type="ECO:0000256" key="7">
    <source>
        <dbReference type="HAMAP-Rule" id="MF_00178"/>
    </source>
</evidence>
<comment type="similarity">
    <text evidence="2 7">Belongs to the DMRL synthase family.</text>
</comment>
<dbReference type="STRING" id="1185876.BN8_06102"/>
<organism evidence="8 9">
    <name type="scientific">Fibrisoma limi BUZ 3</name>
    <dbReference type="NCBI Taxonomy" id="1185876"/>
    <lineage>
        <taxon>Bacteria</taxon>
        <taxon>Pseudomonadati</taxon>
        <taxon>Bacteroidota</taxon>
        <taxon>Cytophagia</taxon>
        <taxon>Cytophagales</taxon>
        <taxon>Spirosomataceae</taxon>
        <taxon>Fibrisoma</taxon>
    </lineage>
</organism>
<dbReference type="AlphaFoldDB" id="I2GS41"/>
<feature type="binding site" evidence="7">
    <location>
        <position position="122"/>
    </location>
    <ligand>
        <name>5-amino-6-(D-ribitylamino)uracil</name>
        <dbReference type="ChEBI" id="CHEBI:15934"/>
    </ligand>
</feature>
<dbReference type="HAMAP" id="MF_00178">
    <property type="entry name" value="Lumazine_synth"/>
    <property type="match status" value="1"/>
</dbReference>
<name>I2GS41_9BACT</name>
<dbReference type="NCBIfam" id="TIGR00114">
    <property type="entry name" value="lumazine-synth"/>
    <property type="match status" value="1"/>
</dbReference>
<feature type="binding site" evidence="7">
    <location>
        <begin position="65"/>
        <end position="67"/>
    </location>
    <ligand>
        <name>5-amino-6-(D-ribitylamino)uracil</name>
        <dbReference type="ChEBI" id="CHEBI:15934"/>
    </ligand>
</feature>
<dbReference type="UniPathway" id="UPA00275">
    <property type="reaction ID" value="UER00404"/>
</dbReference>
<dbReference type="OrthoDB" id="9809709at2"/>
<dbReference type="eggNOG" id="COG0054">
    <property type="taxonomic scope" value="Bacteria"/>
</dbReference>
<comment type="function">
    <text evidence="7">Catalyzes the formation of 6,7-dimethyl-8-ribityllumazine by condensation of 5-amino-6-(D-ribitylamino)uracil with 3,4-dihydroxy-2-butanone 4-phosphate. This is the penultimate step in the biosynthesis of riboflavin.</text>
</comment>
<dbReference type="SUPFAM" id="SSF52121">
    <property type="entry name" value="Lumazine synthase"/>
    <property type="match status" value="1"/>
</dbReference>
<dbReference type="GO" id="GO:0009349">
    <property type="term" value="C:riboflavin synthase complex"/>
    <property type="evidence" value="ECO:0007669"/>
    <property type="project" value="UniProtKB-UniRule"/>
</dbReference>
<evidence type="ECO:0000256" key="1">
    <source>
        <dbReference type="ARBA" id="ARBA00004917"/>
    </source>
</evidence>
<dbReference type="Pfam" id="PF00885">
    <property type="entry name" value="DMRL_synthase"/>
    <property type="match status" value="1"/>
</dbReference>
<accession>I2GS41</accession>
<keyword evidence="9" id="KW-1185">Reference proteome</keyword>
<dbReference type="GO" id="GO:0000906">
    <property type="term" value="F:6,7-dimethyl-8-ribityllumazine synthase activity"/>
    <property type="evidence" value="ECO:0007669"/>
    <property type="project" value="UniProtKB-UniRule"/>
</dbReference>
<dbReference type="Gene3D" id="3.40.50.960">
    <property type="entry name" value="Lumazine/riboflavin synthase"/>
    <property type="match status" value="1"/>
</dbReference>
<evidence type="ECO:0000256" key="4">
    <source>
        <dbReference type="ARBA" id="ARBA00022619"/>
    </source>
</evidence>
<keyword evidence="4 7" id="KW-0686">Riboflavin biosynthesis</keyword>
<feature type="binding site" evidence="7">
    <location>
        <position position="31"/>
    </location>
    <ligand>
        <name>5-amino-6-(D-ribitylamino)uracil</name>
        <dbReference type="ChEBI" id="CHEBI:15934"/>
    </ligand>
</feature>
<evidence type="ECO:0000256" key="5">
    <source>
        <dbReference type="ARBA" id="ARBA00022679"/>
    </source>
</evidence>
<evidence type="ECO:0000313" key="9">
    <source>
        <dbReference type="Proteomes" id="UP000009309"/>
    </source>
</evidence>
<proteinExistence type="inferred from homology"/>
<dbReference type="EMBL" id="CAIT01000009">
    <property type="protein sequence ID" value="CCH56719.1"/>
    <property type="molecule type" value="Genomic_DNA"/>
</dbReference>
<feature type="binding site" evidence="7">
    <location>
        <begin position="89"/>
        <end position="91"/>
    </location>
    <ligand>
        <name>5-amino-6-(D-ribitylamino)uracil</name>
        <dbReference type="ChEBI" id="CHEBI:15934"/>
    </ligand>
</feature>
<feature type="binding site" evidence="7">
    <location>
        <position position="136"/>
    </location>
    <ligand>
        <name>(2S)-2-hydroxy-3-oxobutyl phosphate</name>
        <dbReference type="ChEBI" id="CHEBI:58830"/>
    </ligand>
</feature>
<dbReference type="PANTHER" id="PTHR21058">
    <property type="entry name" value="6,7-DIMETHYL-8-RIBITYLLUMAZINE SYNTHASE DMRL SYNTHASE LUMAZINE SYNTHASE"/>
    <property type="match status" value="1"/>
</dbReference>
<dbReference type="Proteomes" id="UP000009309">
    <property type="component" value="Unassembled WGS sequence"/>
</dbReference>
<feature type="binding site" evidence="7">
    <location>
        <begin position="94"/>
        <end position="95"/>
    </location>
    <ligand>
        <name>(2S)-2-hydroxy-3-oxobutyl phosphate</name>
        <dbReference type="ChEBI" id="CHEBI:58830"/>
    </ligand>
</feature>
<sequence length="168" mass="18337">MASELKNLSVFSTDNLPDVSIHRFAIVVAEWNSDVTEALFNGAYQTLLHYGAKPDNIIRGNVPGSYELTLGAQWFAQRDDIDAVICLGCVIQGETKHNDYINHAVAQGLTNVSIKTGKPVIFGVLTPNDQQQALDRAGGKHGNKGDEAAMTAIKMLGLQKQVYSFQFK</sequence>
<feature type="active site" description="Proton donor" evidence="7">
    <location>
        <position position="97"/>
    </location>
</feature>